<dbReference type="PROSITE" id="PS00028">
    <property type="entry name" value="ZINC_FINGER_C2H2_1"/>
    <property type="match status" value="2"/>
</dbReference>
<accession>K2RZQ3</accession>
<evidence type="ECO:0000256" key="1">
    <source>
        <dbReference type="ARBA" id="ARBA00022723"/>
    </source>
</evidence>
<dbReference type="PROSITE" id="PS50157">
    <property type="entry name" value="ZINC_FINGER_C2H2_2"/>
    <property type="match status" value="2"/>
</dbReference>
<evidence type="ECO:0000256" key="3">
    <source>
        <dbReference type="ARBA" id="ARBA00022771"/>
    </source>
</evidence>
<evidence type="ECO:0000256" key="6">
    <source>
        <dbReference type="SAM" id="MobiDB-lite"/>
    </source>
</evidence>
<name>K2RZQ3_MACPH</name>
<organism evidence="8 9">
    <name type="scientific">Macrophomina phaseolina (strain MS6)</name>
    <name type="common">Charcoal rot fungus</name>
    <dbReference type="NCBI Taxonomy" id="1126212"/>
    <lineage>
        <taxon>Eukaryota</taxon>
        <taxon>Fungi</taxon>
        <taxon>Dikarya</taxon>
        <taxon>Ascomycota</taxon>
        <taxon>Pezizomycotina</taxon>
        <taxon>Dothideomycetes</taxon>
        <taxon>Dothideomycetes incertae sedis</taxon>
        <taxon>Botryosphaeriales</taxon>
        <taxon>Botryosphaeriaceae</taxon>
        <taxon>Macrophomina</taxon>
    </lineage>
</organism>
<dbReference type="PANTHER" id="PTHR24379:SF123">
    <property type="entry name" value="ZINC FINGER AND BTB DOMAIN CONTAINING 17"/>
    <property type="match status" value="1"/>
</dbReference>
<feature type="domain" description="C2H2-type" evidence="7">
    <location>
        <begin position="256"/>
        <end position="284"/>
    </location>
</feature>
<evidence type="ECO:0000259" key="7">
    <source>
        <dbReference type="PROSITE" id="PS50157"/>
    </source>
</evidence>
<keyword evidence="4" id="KW-0862">Zinc</keyword>
<evidence type="ECO:0000256" key="5">
    <source>
        <dbReference type="PROSITE-ProRule" id="PRU00042"/>
    </source>
</evidence>
<dbReference type="OrthoDB" id="6105938at2759"/>
<evidence type="ECO:0000256" key="2">
    <source>
        <dbReference type="ARBA" id="ARBA00022737"/>
    </source>
</evidence>
<dbReference type="InterPro" id="IPR013087">
    <property type="entry name" value="Znf_C2H2_type"/>
</dbReference>
<evidence type="ECO:0000256" key="4">
    <source>
        <dbReference type="ARBA" id="ARBA00022833"/>
    </source>
</evidence>
<sequence length="302" mass="34624">MAFSSSSTISPSSPCRNPDRTDIQPCPDSQPGGRGHCPRHVSPELPQKNKVLTDCPRDYCNECGRPFHNIQAHYMHSSRHIYCERCDRHFVSVDARQEHWQNSSAHNLCNVCGFDGDDWDELEDHFLTEGCYPYCCHGCRTWFKRHSSYTAHQRAVVACHKCDKHCLNSNNLAQHVQTHLNPKLECWGCYRKFVRMSHMILHLESGTCPSGCGLDDINFALMAKCKNLRSFVDSDYLADFRKGVDIQQVYGRAFPFECKHCGDTFRLLSGLCQHLETSVSCDKTISSVSFQSLKTQFERRFL</sequence>
<comment type="caution">
    <text evidence="8">The sequence shown here is derived from an EMBL/GenBank/DDBJ whole genome shotgun (WGS) entry which is preliminary data.</text>
</comment>
<dbReference type="STRING" id="1126212.K2RZQ3"/>
<dbReference type="eggNOG" id="KOG1721">
    <property type="taxonomic scope" value="Eukaryota"/>
</dbReference>
<dbReference type="VEuPathDB" id="FungiDB:MPH_04581"/>
<feature type="domain" description="C2H2-type" evidence="7">
    <location>
        <begin position="157"/>
        <end position="184"/>
    </location>
</feature>
<dbReference type="PANTHER" id="PTHR24379">
    <property type="entry name" value="KRAB AND ZINC FINGER DOMAIN-CONTAINING"/>
    <property type="match status" value="1"/>
</dbReference>
<protein>
    <submittedName>
        <fullName evidence="8">Zinc finger C2H2-type protein</fullName>
    </submittedName>
</protein>
<gene>
    <name evidence="8" type="ORF">MPH_04581</name>
</gene>
<dbReference type="Gene3D" id="3.30.160.60">
    <property type="entry name" value="Classic Zinc Finger"/>
    <property type="match status" value="1"/>
</dbReference>
<feature type="compositionally biased region" description="Low complexity" evidence="6">
    <location>
        <begin position="1"/>
        <end position="14"/>
    </location>
</feature>
<dbReference type="SMART" id="SM00355">
    <property type="entry name" value="ZnF_C2H2"/>
    <property type="match status" value="5"/>
</dbReference>
<dbReference type="HOGENOM" id="CLU_075838_2_0_1"/>
<dbReference type="EMBL" id="AHHD01000215">
    <property type="protein sequence ID" value="EKG18192.1"/>
    <property type="molecule type" value="Genomic_DNA"/>
</dbReference>
<dbReference type="GO" id="GO:0008270">
    <property type="term" value="F:zinc ion binding"/>
    <property type="evidence" value="ECO:0007669"/>
    <property type="project" value="UniProtKB-KW"/>
</dbReference>
<dbReference type="Proteomes" id="UP000007129">
    <property type="component" value="Unassembled WGS sequence"/>
</dbReference>
<dbReference type="InParanoid" id="K2RZQ3"/>
<dbReference type="AlphaFoldDB" id="K2RZQ3"/>
<keyword evidence="2" id="KW-0677">Repeat</keyword>
<evidence type="ECO:0000313" key="8">
    <source>
        <dbReference type="EMBL" id="EKG18192.1"/>
    </source>
</evidence>
<reference evidence="8 9" key="1">
    <citation type="journal article" date="2012" name="BMC Genomics">
        <title>Tools to kill: Genome of one of the most destructive plant pathogenic fungi Macrophomina phaseolina.</title>
        <authorList>
            <person name="Islam M.S."/>
            <person name="Haque M.S."/>
            <person name="Islam M.M."/>
            <person name="Emdad E.M."/>
            <person name="Halim A."/>
            <person name="Hossen Q.M.M."/>
            <person name="Hossain M.Z."/>
            <person name="Ahmed B."/>
            <person name="Rahim S."/>
            <person name="Rahman M.S."/>
            <person name="Alam M.M."/>
            <person name="Hou S."/>
            <person name="Wan X."/>
            <person name="Saito J.A."/>
            <person name="Alam M."/>
        </authorList>
    </citation>
    <scope>NUCLEOTIDE SEQUENCE [LARGE SCALE GENOMIC DNA]</scope>
    <source>
        <strain evidence="8 9">MS6</strain>
    </source>
</reference>
<proteinExistence type="predicted"/>
<keyword evidence="1" id="KW-0479">Metal-binding</keyword>
<evidence type="ECO:0000313" key="9">
    <source>
        <dbReference type="Proteomes" id="UP000007129"/>
    </source>
</evidence>
<keyword evidence="3 5" id="KW-0863">Zinc-finger</keyword>
<feature type="region of interest" description="Disordered" evidence="6">
    <location>
        <begin position="1"/>
        <end position="42"/>
    </location>
</feature>